<dbReference type="Proteomes" id="UP000640426">
    <property type="component" value="Unassembled WGS sequence"/>
</dbReference>
<dbReference type="CDD" id="cd01846">
    <property type="entry name" value="fatty_acyltransferase_like"/>
    <property type="match status" value="1"/>
</dbReference>
<evidence type="ECO:0000256" key="1">
    <source>
        <dbReference type="ARBA" id="ARBA00022801"/>
    </source>
</evidence>
<dbReference type="NCBIfam" id="NF035944">
    <property type="entry name" value="PEPxxWA-CTERM"/>
    <property type="match status" value="1"/>
</dbReference>
<accession>A0ABS0XN39</accession>
<dbReference type="PANTHER" id="PTHR45648:SF22">
    <property type="entry name" value="GDSL LIPASE_ACYLHYDROLASE FAMILY PROTEIN (AFU_ORTHOLOGUE AFUA_4G14700)"/>
    <property type="match status" value="1"/>
</dbReference>
<dbReference type="InterPro" id="IPR013424">
    <property type="entry name" value="Ice-binding_C"/>
</dbReference>
<dbReference type="InterPro" id="IPR036514">
    <property type="entry name" value="SGNH_hydro_sf"/>
</dbReference>
<dbReference type="PROSITE" id="PS01098">
    <property type="entry name" value="LIPASE_GDSL_SER"/>
    <property type="match status" value="1"/>
</dbReference>
<organism evidence="2 3">
    <name type="scientific">Sphingomonas mollis</name>
    <dbReference type="NCBI Taxonomy" id="2795726"/>
    <lineage>
        <taxon>Bacteria</taxon>
        <taxon>Pseudomonadati</taxon>
        <taxon>Pseudomonadota</taxon>
        <taxon>Alphaproteobacteria</taxon>
        <taxon>Sphingomonadales</taxon>
        <taxon>Sphingomonadaceae</taxon>
        <taxon>Sphingomonas</taxon>
    </lineage>
</organism>
<evidence type="ECO:0000313" key="2">
    <source>
        <dbReference type="EMBL" id="MBJ6121190.1"/>
    </source>
</evidence>
<proteinExistence type="predicted"/>
<gene>
    <name evidence="2" type="ORF">JAO74_05225</name>
</gene>
<dbReference type="Gene3D" id="3.40.50.1110">
    <property type="entry name" value="SGNH hydrolase"/>
    <property type="match status" value="1"/>
</dbReference>
<keyword evidence="3" id="KW-1185">Reference proteome</keyword>
<dbReference type="GO" id="GO:0016787">
    <property type="term" value="F:hydrolase activity"/>
    <property type="evidence" value="ECO:0007669"/>
    <property type="project" value="UniProtKB-KW"/>
</dbReference>
<dbReference type="EMBL" id="JAELXS010000002">
    <property type="protein sequence ID" value="MBJ6121190.1"/>
    <property type="molecule type" value="Genomic_DNA"/>
</dbReference>
<dbReference type="InterPro" id="IPR051058">
    <property type="entry name" value="GDSL_Est/Lipase"/>
</dbReference>
<dbReference type="PANTHER" id="PTHR45648">
    <property type="entry name" value="GDSL LIPASE/ACYLHYDROLASE FAMILY PROTEIN (AFU_ORTHOLOGUE AFUA_4G14700)"/>
    <property type="match status" value="1"/>
</dbReference>
<dbReference type="InterPro" id="IPR001087">
    <property type="entry name" value="GDSL"/>
</dbReference>
<dbReference type="InterPro" id="IPR008265">
    <property type="entry name" value="Lipase_GDSL_AS"/>
</dbReference>
<dbReference type="NCBIfam" id="TIGR02595">
    <property type="entry name" value="PEP_CTERM"/>
    <property type="match status" value="1"/>
</dbReference>
<name>A0ABS0XN39_9SPHN</name>
<keyword evidence="1 2" id="KW-0378">Hydrolase</keyword>
<comment type="caution">
    <text evidence="2">The sequence shown here is derived from an EMBL/GenBank/DDBJ whole genome shotgun (WGS) entry which is preliminary data.</text>
</comment>
<dbReference type="SUPFAM" id="SSF52266">
    <property type="entry name" value="SGNH hydrolase"/>
    <property type="match status" value="1"/>
</dbReference>
<reference evidence="3" key="1">
    <citation type="submission" date="2020-12" db="EMBL/GenBank/DDBJ databases">
        <title>Hymenobacter sp.</title>
        <authorList>
            <person name="Kim M.K."/>
        </authorList>
    </citation>
    <scope>NUCLEOTIDE SEQUENCE [LARGE SCALE GENOMIC DNA]</scope>
    <source>
        <strain evidence="3">BT553</strain>
    </source>
</reference>
<evidence type="ECO:0000313" key="3">
    <source>
        <dbReference type="Proteomes" id="UP000640426"/>
    </source>
</evidence>
<sequence length="324" mass="32961">MSLATPVAAQTYSNLFVFGDSLVDAGNAQAGRAASGGADPAPAAAGYYQGRFSNGYNFADYLSIAMGKGATVASAYGGLDFSVGGAKSAEVAGDASPSFAEQIDMFGMSGKTFDSNSLVLLTFGGNDVRDELAKLGTIAGYTPTLTPAVSAFNAGLQSLYAAGARNFVVTGLPDIGQIPAVTDFGSAGLSAAGTSLSFGLNNIFKQVIGGFDATPGVNATFFDLFAAQQAIYADPTAFGLPATLDTKTACLRTTAAPACNGYVYFDTIHPTTQLHAAIASGIVSQLGIAAVPEPATWTMLLTGFALTAGALRYRRRRTVLALAA</sequence>
<dbReference type="Pfam" id="PF00657">
    <property type="entry name" value="Lipase_GDSL"/>
    <property type="match status" value="1"/>
</dbReference>
<protein>
    <submittedName>
        <fullName evidence="2">SGNH/GDSL hydrolase family protein</fullName>
    </submittedName>
</protein>